<feature type="region of interest" description="Disordered" evidence="1">
    <location>
        <begin position="207"/>
        <end position="226"/>
    </location>
</feature>
<dbReference type="GeneID" id="19339596"/>
<dbReference type="CDD" id="cd13298">
    <property type="entry name" value="PH1_PH_fungal"/>
    <property type="match status" value="1"/>
</dbReference>
<keyword evidence="4" id="KW-1185">Reference proteome</keyword>
<dbReference type="InterPro" id="IPR051707">
    <property type="entry name" value="PI-Interact_SigTrans_Reg"/>
</dbReference>
<dbReference type="STRING" id="383855.M2Z8K0"/>
<accession>M2Z8K0</accession>
<reference evidence="3 4" key="1">
    <citation type="journal article" date="2012" name="PLoS Pathog.">
        <title>Diverse lifestyles and strategies of plant pathogenesis encoded in the genomes of eighteen Dothideomycetes fungi.</title>
        <authorList>
            <person name="Ohm R.A."/>
            <person name="Feau N."/>
            <person name="Henrissat B."/>
            <person name="Schoch C.L."/>
            <person name="Horwitz B.A."/>
            <person name="Barry K.W."/>
            <person name="Condon B.J."/>
            <person name="Copeland A.C."/>
            <person name="Dhillon B."/>
            <person name="Glaser F."/>
            <person name="Hesse C.N."/>
            <person name="Kosti I."/>
            <person name="LaButti K."/>
            <person name="Lindquist E.A."/>
            <person name="Lucas S."/>
            <person name="Salamov A.A."/>
            <person name="Bradshaw R.E."/>
            <person name="Ciuffetti L."/>
            <person name="Hamelin R.C."/>
            <person name="Kema G.H.J."/>
            <person name="Lawrence C."/>
            <person name="Scott J.A."/>
            <person name="Spatafora J.W."/>
            <person name="Turgeon B.G."/>
            <person name="de Wit P.J.G.M."/>
            <person name="Zhong S."/>
            <person name="Goodwin S.B."/>
            <person name="Grigoriev I.V."/>
        </authorList>
    </citation>
    <scope>NUCLEOTIDE SEQUENCE [LARGE SCALE GENOMIC DNA]</scope>
    <source>
        <strain evidence="3 4">CIRAD86</strain>
    </source>
</reference>
<feature type="compositionally biased region" description="Polar residues" evidence="1">
    <location>
        <begin position="212"/>
        <end position="224"/>
    </location>
</feature>
<feature type="domain" description="PH" evidence="2">
    <location>
        <begin position="15"/>
        <end position="115"/>
    </location>
</feature>
<dbReference type="KEGG" id="pfj:MYCFIDRAFT_4449"/>
<feature type="domain" description="PH" evidence="2">
    <location>
        <begin position="244"/>
        <end position="343"/>
    </location>
</feature>
<dbReference type="PROSITE" id="PS50003">
    <property type="entry name" value="PH_DOMAIN"/>
    <property type="match status" value="2"/>
</dbReference>
<name>M2Z8K0_PSEFD</name>
<dbReference type="eggNOG" id="ENOG502QPZK">
    <property type="taxonomic scope" value="Eukaryota"/>
</dbReference>
<feature type="region of interest" description="Disordered" evidence="1">
    <location>
        <begin position="118"/>
        <end position="183"/>
    </location>
</feature>
<dbReference type="AlphaFoldDB" id="M2Z8K0"/>
<dbReference type="PANTHER" id="PTHR14336">
    <property type="entry name" value="TANDEM PH DOMAIN CONTAINING PROTEIN"/>
    <property type="match status" value="1"/>
</dbReference>
<protein>
    <recommendedName>
        <fullName evidence="2">PH domain-containing protein</fullName>
    </recommendedName>
</protein>
<dbReference type="EMBL" id="KB446556">
    <property type="protein sequence ID" value="EME86115.1"/>
    <property type="molecule type" value="Genomic_DNA"/>
</dbReference>
<dbReference type="SMART" id="SM00233">
    <property type="entry name" value="PH"/>
    <property type="match status" value="2"/>
</dbReference>
<dbReference type="Proteomes" id="UP000016932">
    <property type="component" value="Unassembled WGS sequence"/>
</dbReference>
<dbReference type="Gene3D" id="2.30.29.30">
    <property type="entry name" value="Pleckstrin-homology domain (PH domain)/Phosphotyrosine-binding domain (PTB)"/>
    <property type="match status" value="2"/>
</dbReference>
<proteinExistence type="predicted"/>
<sequence>TFSPVTLQGSYEYDRIIKTGEVLKRTRKTKHPQTWKPVFLVLRPNLLSIYKDREETKLKHQVNLSELTAVARQKDPKRKEKPIFALFSPSRNFHLEASSDTAAQEWVELIRQEARMEEREEEMSLAGSGSANAVPSADDRTAGYSSSDAEAFGRSQPLPKRRERTSVGFGNRKSSHVDYSGADHGSYSDFSDSGFGAAARMSALSLAHTEGRPSTSSANPSQMSGLALGTDENKRATYPTDDERVIHHGWIYLLKSKSGVRQWKKVWMVLRPKALAMYKNEEEYTALLILPFASIIDAVEIDAVSKSKTSCMQIISEERNYRFCAVDEDSLARWLGALKSLLAKRK</sequence>
<evidence type="ECO:0000259" key="2">
    <source>
        <dbReference type="PROSITE" id="PS50003"/>
    </source>
</evidence>
<evidence type="ECO:0000313" key="4">
    <source>
        <dbReference type="Proteomes" id="UP000016932"/>
    </source>
</evidence>
<dbReference type="CDD" id="cd13299">
    <property type="entry name" value="PH2_PH_fungal"/>
    <property type="match status" value="1"/>
</dbReference>
<organism evidence="3 4">
    <name type="scientific">Pseudocercospora fijiensis (strain CIRAD86)</name>
    <name type="common">Black leaf streak disease fungus</name>
    <name type="synonym">Mycosphaerella fijiensis</name>
    <dbReference type="NCBI Taxonomy" id="383855"/>
    <lineage>
        <taxon>Eukaryota</taxon>
        <taxon>Fungi</taxon>
        <taxon>Dikarya</taxon>
        <taxon>Ascomycota</taxon>
        <taxon>Pezizomycotina</taxon>
        <taxon>Dothideomycetes</taxon>
        <taxon>Dothideomycetidae</taxon>
        <taxon>Mycosphaerellales</taxon>
        <taxon>Mycosphaerellaceae</taxon>
        <taxon>Pseudocercospora</taxon>
    </lineage>
</organism>
<dbReference type="Pfam" id="PF00169">
    <property type="entry name" value="PH"/>
    <property type="match status" value="2"/>
</dbReference>
<dbReference type="HOGENOM" id="CLU_037393_1_0_1"/>
<dbReference type="SUPFAM" id="SSF50729">
    <property type="entry name" value="PH domain-like"/>
    <property type="match status" value="2"/>
</dbReference>
<feature type="non-terminal residue" evidence="3">
    <location>
        <position position="1"/>
    </location>
</feature>
<gene>
    <name evidence="3" type="ORF">MYCFIDRAFT_4449</name>
</gene>
<dbReference type="PANTHER" id="PTHR14336:SF8">
    <property type="entry name" value="PROTEIN OPY1"/>
    <property type="match status" value="1"/>
</dbReference>
<dbReference type="InterPro" id="IPR011993">
    <property type="entry name" value="PH-like_dom_sf"/>
</dbReference>
<dbReference type="RefSeq" id="XP_007922297.1">
    <property type="nucleotide sequence ID" value="XM_007924106.1"/>
</dbReference>
<dbReference type="OrthoDB" id="2157866at2759"/>
<feature type="non-terminal residue" evidence="3">
    <location>
        <position position="346"/>
    </location>
</feature>
<evidence type="ECO:0000256" key="1">
    <source>
        <dbReference type="SAM" id="MobiDB-lite"/>
    </source>
</evidence>
<dbReference type="VEuPathDB" id="FungiDB:MYCFIDRAFT_4449"/>
<dbReference type="InterPro" id="IPR001849">
    <property type="entry name" value="PH_domain"/>
</dbReference>
<evidence type="ECO:0000313" key="3">
    <source>
        <dbReference type="EMBL" id="EME86115.1"/>
    </source>
</evidence>